<comment type="caution">
    <text evidence="2">The sequence shown here is derived from an EMBL/GenBank/DDBJ whole genome shotgun (WGS) entry which is preliminary data.</text>
</comment>
<name>A0A2G5VJZ4_9PELO</name>
<gene>
    <name evidence="2" type="primary">Cnig_chr_I.g232</name>
    <name evidence="2" type="ORF">B9Z55_000232</name>
</gene>
<evidence type="ECO:0000259" key="1">
    <source>
        <dbReference type="Pfam" id="PF07735"/>
    </source>
</evidence>
<proteinExistence type="predicted"/>
<protein>
    <recommendedName>
        <fullName evidence="1">Sdz-33 F-box domain-containing protein</fullName>
    </recommendedName>
</protein>
<organism evidence="2 3">
    <name type="scientific">Caenorhabditis nigoni</name>
    <dbReference type="NCBI Taxonomy" id="1611254"/>
    <lineage>
        <taxon>Eukaryota</taxon>
        <taxon>Metazoa</taxon>
        <taxon>Ecdysozoa</taxon>
        <taxon>Nematoda</taxon>
        <taxon>Chromadorea</taxon>
        <taxon>Rhabditida</taxon>
        <taxon>Rhabditina</taxon>
        <taxon>Rhabditomorpha</taxon>
        <taxon>Rhabditoidea</taxon>
        <taxon>Rhabditidae</taxon>
        <taxon>Peloderinae</taxon>
        <taxon>Caenorhabditis</taxon>
    </lineage>
</organism>
<dbReference type="InterPro" id="IPR012885">
    <property type="entry name" value="F-box_Sdz-33"/>
</dbReference>
<evidence type="ECO:0000313" key="2">
    <source>
        <dbReference type="EMBL" id="PIC52057.1"/>
    </source>
</evidence>
<reference evidence="3" key="1">
    <citation type="submission" date="2017-10" db="EMBL/GenBank/DDBJ databases">
        <title>Rapid genome shrinkage in a self-fertile nematode reveals novel sperm competition proteins.</title>
        <authorList>
            <person name="Yin D."/>
            <person name="Schwarz E.M."/>
            <person name="Thomas C.G."/>
            <person name="Felde R.L."/>
            <person name="Korf I.F."/>
            <person name="Cutter A.D."/>
            <person name="Schartner C.M."/>
            <person name="Ralston E.J."/>
            <person name="Meyer B.J."/>
            <person name="Haag E.S."/>
        </authorList>
    </citation>
    <scope>NUCLEOTIDE SEQUENCE [LARGE SCALE GENOMIC DNA]</scope>
    <source>
        <strain evidence="3">JU1422</strain>
    </source>
</reference>
<keyword evidence="3" id="KW-1185">Reference proteome</keyword>
<dbReference type="AlphaFoldDB" id="A0A2G5VJZ4"/>
<dbReference type="Proteomes" id="UP000230233">
    <property type="component" value="Chromosome I"/>
</dbReference>
<accession>A0A2G5VJZ4</accession>
<feature type="domain" description="Sdz-33 F-box" evidence="1">
    <location>
        <begin position="119"/>
        <end position="175"/>
    </location>
</feature>
<dbReference type="PANTHER" id="PTHR21503">
    <property type="entry name" value="F-BOX-CONTAINING HYPOTHETICAL PROTEIN C.ELEGANS"/>
    <property type="match status" value="1"/>
</dbReference>
<dbReference type="EMBL" id="PDUG01000001">
    <property type="protein sequence ID" value="PIC52057.1"/>
    <property type="molecule type" value="Genomic_DNA"/>
</dbReference>
<dbReference type="Pfam" id="PF07735">
    <property type="entry name" value="FBA_2"/>
    <property type="match status" value="1"/>
</dbReference>
<dbReference type="OrthoDB" id="5911011at2759"/>
<dbReference type="PANTHER" id="PTHR21503:SF8">
    <property type="entry name" value="F-BOX ASSOCIATED DOMAIN-CONTAINING PROTEIN-RELATED"/>
    <property type="match status" value="1"/>
</dbReference>
<evidence type="ECO:0000313" key="3">
    <source>
        <dbReference type="Proteomes" id="UP000230233"/>
    </source>
</evidence>
<sequence>MEFEMTRLDSQLRLDSPRVNIFRSSVENQVKTIIPVCLTLFKITKCTLYVEQGTLTESKKFLEVLKGTYTIVTFQDRCFTRSRERANPENVLDAFRQVQEIWVKCSHRGALSKSTIRPLQFERLNLSKANWVNIKHLTSLFIDCKFVVLSDCVLTNREFRTFLERWMKGSDMRKLSIRCTGFNMRSIVRGLEATPVVGRIVIDNCVYIMTEGECYTIQQQNGLQAVVYNEYSIGQLVGFRLSTNFTIS</sequence>